<dbReference type="Proteomes" id="UP000199672">
    <property type="component" value="Unassembled WGS sequence"/>
</dbReference>
<accession>A0A1I1V8J3</accession>
<evidence type="ECO:0000313" key="4">
    <source>
        <dbReference type="Proteomes" id="UP000199672"/>
    </source>
</evidence>
<dbReference type="AlphaFoldDB" id="A0A1I1V8J3"/>
<dbReference type="EMBL" id="FOMH01000012">
    <property type="protein sequence ID" value="SFD79317.1"/>
    <property type="molecule type" value="Genomic_DNA"/>
</dbReference>
<evidence type="ECO:0000256" key="1">
    <source>
        <dbReference type="SAM" id="SignalP"/>
    </source>
</evidence>
<dbReference type="InterPro" id="IPR009739">
    <property type="entry name" value="LprI-like_N"/>
</dbReference>
<feature type="chain" id="PRO_5011772967" description="Lysozyme inhibitor LprI-like N-terminal domain-containing protein" evidence="1">
    <location>
        <begin position="20"/>
        <end position="134"/>
    </location>
</feature>
<evidence type="ECO:0000259" key="2">
    <source>
        <dbReference type="Pfam" id="PF07007"/>
    </source>
</evidence>
<name>A0A1I1V8J3_9FLAO</name>
<proteinExistence type="predicted"/>
<feature type="signal peptide" evidence="1">
    <location>
        <begin position="1"/>
        <end position="19"/>
    </location>
</feature>
<dbReference type="Gene3D" id="1.20.1270.180">
    <property type="match status" value="1"/>
</dbReference>
<keyword evidence="1" id="KW-0732">Signal</keyword>
<dbReference type="PANTHER" id="PTHR39176">
    <property type="entry name" value="PERIPLASMIC PROTEIN-RELATED"/>
    <property type="match status" value="1"/>
</dbReference>
<dbReference type="Pfam" id="PF07007">
    <property type="entry name" value="LprI"/>
    <property type="match status" value="1"/>
</dbReference>
<reference evidence="4" key="1">
    <citation type="submission" date="2016-10" db="EMBL/GenBank/DDBJ databases">
        <authorList>
            <person name="Varghese N."/>
            <person name="Submissions S."/>
        </authorList>
    </citation>
    <scope>NUCLEOTIDE SEQUENCE [LARGE SCALE GENOMIC DNA]</scope>
    <source>
        <strain evidence="4">CGMCC 1.10370</strain>
    </source>
</reference>
<dbReference type="RefSeq" id="WP_091496851.1">
    <property type="nucleotide sequence ID" value="NZ_FOMH01000012.1"/>
</dbReference>
<gene>
    <name evidence="3" type="ORF">SAMN05216297_11234</name>
</gene>
<keyword evidence="4" id="KW-1185">Reference proteome</keyword>
<sequence length="134" mass="15720">MIKKTLLAVLVLVSFKSNSQTLETVSKMKLNYQKCLDKGNNMSGCSINYYNQSDSLLNVVYKNLKEKISSKEQSKLKKEQLEWLKKRDVYFEKVYADTKKEGHFIEGTRDFEMVVFDEKANFVFGRVKELIKRN</sequence>
<protein>
    <recommendedName>
        <fullName evidence="2">Lysozyme inhibitor LprI-like N-terminal domain-containing protein</fullName>
    </recommendedName>
</protein>
<feature type="domain" description="Lysozyme inhibitor LprI-like N-terminal" evidence="2">
    <location>
        <begin position="41"/>
        <end position="100"/>
    </location>
</feature>
<evidence type="ECO:0000313" key="3">
    <source>
        <dbReference type="EMBL" id="SFD79317.1"/>
    </source>
</evidence>
<dbReference type="PANTHER" id="PTHR39176:SF1">
    <property type="entry name" value="PERIPLASMIC PROTEIN"/>
    <property type="match status" value="1"/>
</dbReference>
<organism evidence="3 4">
    <name type="scientific">Flavobacterium phragmitis</name>
    <dbReference type="NCBI Taxonomy" id="739143"/>
    <lineage>
        <taxon>Bacteria</taxon>
        <taxon>Pseudomonadati</taxon>
        <taxon>Bacteroidota</taxon>
        <taxon>Flavobacteriia</taxon>
        <taxon>Flavobacteriales</taxon>
        <taxon>Flavobacteriaceae</taxon>
        <taxon>Flavobacterium</taxon>
    </lineage>
</organism>
<dbReference type="OrthoDB" id="670767at2"/>